<reference evidence="4 5" key="1">
    <citation type="submission" date="2024-02" db="EMBL/GenBank/DDBJ databases">
        <title>First draft genome assembly of two strains of Seiridium cardinale.</title>
        <authorList>
            <person name="Emiliani G."/>
            <person name="Scali E."/>
        </authorList>
    </citation>
    <scope>NUCLEOTIDE SEQUENCE [LARGE SCALE GENOMIC DNA]</scope>
    <source>
        <strain evidence="4 5">BM-138-000479</strain>
    </source>
</reference>
<evidence type="ECO:0000256" key="2">
    <source>
        <dbReference type="ARBA" id="ARBA00022723"/>
    </source>
</evidence>
<sequence>MFELFLIAAGTLLASYLYTKLRYMRNRQYAHIPQLPNHLLWGHLKTFGDFMNAIQIDKIFEEMWESMGRPPIILVDLRPINPPMVLVPNHSIAEQISKPSKAFPLSKPNRFLFAWHDTNTSTLQWAFYELSRTPRALKAVREELDEILGPQTDTRTICAVLAQNGENLLPHMHYINAVIKETLRLHPPASTVGMTDPGTGFKVCAPSGEEYMLDGLIMYSYQSIIHRDSAVYGDTANDWVSERWLGDATKSIPVSA</sequence>
<dbReference type="PANTHER" id="PTHR24305">
    <property type="entry name" value="CYTOCHROME P450"/>
    <property type="match status" value="1"/>
</dbReference>
<comment type="caution">
    <text evidence="4">The sequence shown here is derived from an EMBL/GenBank/DDBJ whole genome shotgun (WGS) entry which is preliminary data.</text>
</comment>
<accession>A0ABR2X649</accession>
<dbReference type="PRINTS" id="PR00385">
    <property type="entry name" value="P450"/>
</dbReference>
<evidence type="ECO:0000256" key="1">
    <source>
        <dbReference type="ARBA" id="ARBA00022617"/>
    </source>
</evidence>
<dbReference type="Gene3D" id="1.10.630.10">
    <property type="entry name" value="Cytochrome P450"/>
    <property type="match status" value="1"/>
</dbReference>
<evidence type="ECO:0000313" key="4">
    <source>
        <dbReference type="EMBL" id="KAK9769263.1"/>
    </source>
</evidence>
<protein>
    <submittedName>
        <fullName evidence="4">Cytochrome p450 protein</fullName>
    </submittedName>
</protein>
<dbReference type="InterPro" id="IPR050121">
    <property type="entry name" value="Cytochrome_P450_monoxygenase"/>
</dbReference>
<gene>
    <name evidence="4" type="ORF">SCAR479_14064</name>
</gene>
<organism evidence="4 5">
    <name type="scientific">Seiridium cardinale</name>
    <dbReference type="NCBI Taxonomy" id="138064"/>
    <lineage>
        <taxon>Eukaryota</taxon>
        <taxon>Fungi</taxon>
        <taxon>Dikarya</taxon>
        <taxon>Ascomycota</taxon>
        <taxon>Pezizomycotina</taxon>
        <taxon>Sordariomycetes</taxon>
        <taxon>Xylariomycetidae</taxon>
        <taxon>Amphisphaeriales</taxon>
        <taxon>Sporocadaceae</taxon>
        <taxon>Seiridium</taxon>
    </lineage>
</organism>
<name>A0ABR2X649_9PEZI</name>
<dbReference type="SUPFAM" id="SSF48264">
    <property type="entry name" value="Cytochrome P450"/>
    <property type="match status" value="1"/>
</dbReference>
<dbReference type="InterPro" id="IPR001128">
    <property type="entry name" value="Cyt_P450"/>
</dbReference>
<proteinExistence type="predicted"/>
<keyword evidence="1" id="KW-0349">Heme</keyword>
<evidence type="ECO:0000256" key="3">
    <source>
        <dbReference type="ARBA" id="ARBA00023004"/>
    </source>
</evidence>
<dbReference type="InterPro" id="IPR036396">
    <property type="entry name" value="Cyt_P450_sf"/>
</dbReference>
<evidence type="ECO:0000313" key="5">
    <source>
        <dbReference type="Proteomes" id="UP001465668"/>
    </source>
</evidence>
<keyword evidence="5" id="KW-1185">Reference proteome</keyword>
<dbReference type="Proteomes" id="UP001465668">
    <property type="component" value="Unassembled WGS sequence"/>
</dbReference>
<keyword evidence="3" id="KW-0408">Iron</keyword>
<keyword evidence="2" id="KW-0479">Metal-binding</keyword>
<dbReference type="EMBL" id="JARVKM010000147">
    <property type="protein sequence ID" value="KAK9769263.1"/>
    <property type="molecule type" value="Genomic_DNA"/>
</dbReference>
<dbReference type="Pfam" id="PF00067">
    <property type="entry name" value="p450"/>
    <property type="match status" value="1"/>
</dbReference>
<dbReference type="PANTHER" id="PTHR24305:SF222">
    <property type="entry name" value="CYTOCHROME P450 MONOOXYGENASE STCS"/>
    <property type="match status" value="1"/>
</dbReference>